<dbReference type="PANTHER" id="PTHR10642">
    <property type="entry name" value="RIBONUCLEASE H1"/>
    <property type="match status" value="1"/>
</dbReference>
<sequence length="151" mass="16832">MSNTHEIPTVIYIDGACRGNPGPGGWGVFLTRGSNTKVMHGGDPDTTNNRMEMTAAIKALESLKQGNHPRTIVTDSAYLRNGITKHIIKWKENGWRGSNKKPVKNQDLWMRLDELVQIHQVDWKWVKGHSGNPGNERSDALAHKGLLSILD</sequence>
<keyword evidence="8 10" id="KW-0378">Hydrolase</keyword>
<protein>
    <recommendedName>
        <fullName evidence="4 10">Ribonuclease H</fullName>
        <shortName evidence="10">RNase H</shortName>
        <ecNumber evidence="4 10">3.1.26.4</ecNumber>
    </recommendedName>
</protein>
<reference evidence="12 13" key="1">
    <citation type="submission" date="2018-07" db="EMBL/GenBank/DDBJ databases">
        <title>Genomic Encyclopedia of Type Strains, Phase III (KMG-III): the genomes of soil and plant-associated and newly described type strains.</title>
        <authorList>
            <person name="Whitman W."/>
        </authorList>
    </citation>
    <scope>NUCLEOTIDE SEQUENCE [LARGE SCALE GENOMIC DNA]</scope>
    <source>
        <strain evidence="12 13">CECT 8488</strain>
    </source>
</reference>
<dbReference type="PANTHER" id="PTHR10642:SF26">
    <property type="entry name" value="RIBONUCLEASE H1"/>
    <property type="match status" value="1"/>
</dbReference>
<dbReference type="NCBIfam" id="NF001236">
    <property type="entry name" value="PRK00203.1"/>
    <property type="match status" value="1"/>
</dbReference>
<keyword evidence="7 10" id="KW-0255">Endonuclease</keyword>
<dbReference type="GO" id="GO:0000287">
    <property type="term" value="F:magnesium ion binding"/>
    <property type="evidence" value="ECO:0007669"/>
    <property type="project" value="UniProtKB-UniRule"/>
</dbReference>
<dbReference type="InterPro" id="IPR012337">
    <property type="entry name" value="RNaseH-like_sf"/>
</dbReference>
<comment type="subunit">
    <text evidence="3 10">Monomer.</text>
</comment>
<keyword evidence="6 10" id="KW-0479">Metal-binding</keyword>
<dbReference type="HAMAP" id="MF_00042">
    <property type="entry name" value="RNase_H"/>
    <property type="match status" value="1"/>
</dbReference>
<dbReference type="EC" id="3.1.26.4" evidence="4 10"/>
<dbReference type="OrthoDB" id="7845843at2"/>
<dbReference type="AlphaFoldDB" id="A0A3D9HVK0"/>
<evidence type="ECO:0000313" key="13">
    <source>
        <dbReference type="Proteomes" id="UP000256845"/>
    </source>
</evidence>
<evidence type="ECO:0000256" key="1">
    <source>
        <dbReference type="ARBA" id="ARBA00000077"/>
    </source>
</evidence>
<comment type="caution">
    <text evidence="12">The sequence shown here is derived from an EMBL/GenBank/DDBJ whole genome shotgun (WGS) entry which is preliminary data.</text>
</comment>
<dbReference type="GO" id="GO:0005737">
    <property type="term" value="C:cytoplasm"/>
    <property type="evidence" value="ECO:0007669"/>
    <property type="project" value="UniProtKB-SubCell"/>
</dbReference>
<dbReference type="CDD" id="cd09278">
    <property type="entry name" value="RNase_HI_prokaryote_like"/>
    <property type="match status" value="1"/>
</dbReference>
<comment type="function">
    <text evidence="10">Endonuclease that specifically degrades the RNA of RNA-DNA hybrids.</text>
</comment>
<name>A0A3D9HVK0_9PROT</name>
<evidence type="ECO:0000256" key="7">
    <source>
        <dbReference type="ARBA" id="ARBA00022759"/>
    </source>
</evidence>
<evidence type="ECO:0000256" key="2">
    <source>
        <dbReference type="ARBA" id="ARBA00005300"/>
    </source>
</evidence>
<proteinExistence type="inferred from homology"/>
<dbReference type="GO" id="GO:0043137">
    <property type="term" value="P:DNA replication, removal of RNA primer"/>
    <property type="evidence" value="ECO:0007669"/>
    <property type="project" value="TreeGrafter"/>
</dbReference>
<dbReference type="Gene3D" id="3.30.420.10">
    <property type="entry name" value="Ribonuclease H-like superfamily/Ribonuclease H"/>
    <property type="match status" value="1"/>
</dbReference>
<comment type="similarity">
    <text evidence="2 10">Belongs to the RNase H family.</text>
</comment>
<feature type="domain" description="RNase H type-1" evidence="11">
    <location>
        <begin position="5"/>
        <end position="147"/>
    </location>
</feature>
<dbReference type="Proteomes" id="UP000256845">
    <property type="component" value="Unassembled WGS sequence"/>
</dbReference>
<dbReference type="GO" id="GO:0003676">
    <property type="term" value="F:nucleic acid binding"/>
    <property type="evidence" value="ECO:0007669"/>
    <property type="project" value="InterPro"/>
</dbReference>
<dbReference type="Pfam" id="PF00075">
    <property type="entry name" value="RNase_H"/>
    <property type="match status" value="1"/>
</dbReference>
<comment type="cofactor">
    <cofactor evidence="10">
        <name>Mg(2+)</name>
        <dbReference type="ChEBI" id="CHEBI:18420"/>
    </cofactor>
    <text evidence="10">Binds 1 Mg(2+) ion per subunit. May bind a second metal ion at a regulatory site, or after substrate binding.</text>
</comment>
<dbReference type="PROSITE" id="PS50879">
    <property type="entry name" value="RNASE_H_1"/>
    <property type="match status" value="1"/>
</dbReference>
<feature type="binding site" evidence="10">
    <location>
        <position position="14"/>
    </location>
    <ligand>
        <name>Mg(2+)</name>
        <dbReference type="ChEBI" id="CHEBI:18420"/>
        <label>1</label>
    </ligand>
</feature>
<dbReference type="GO" id="GO:0004523">
    <property type="term" value="F:RNA-DNA hybrid ribonuclease activity"/>
    <property type="evidence" value="ECO:0007669"/>
    <property type="project" value="UniProtKB-UniRule"/>
</dbReference>
<gene>
    <name evidence="10" type="primary">rnhA</name>
    <name evidence="12" type="ORF">DFP90_101276</name>
</gene>
<feature type="binding site" evidence="10">
    <location>
        <position position="52"/>
    </location>
    <ligand>
        <name>Mg(2+)</name>
        <dbReference type="ChEBI" id="CHEBI:18420"/>
        <label>1</label>
    </ligand>
</feature>
<evidence type="ECO:0000256" key="5">
    <source>
        <dbReference type="ARBA" id="ARBA00022722"/>
    </source>
</evidence>
<dbReference type="EMBL" id="QRDW01000001">
    <property type="protein sequence ID" value="RED53487.1"/>
    <property type="molecule type" value="Genomic_DNA"/>
</dbReference>
<organism evidence="12 13">
    <name type="scientific">Aestuariispira insulae</name>
    <dbReference type="NCBI Taxonomy" id="1461337"/>
    <lineage>
        <taxon>Bacteria</taxon>
        <taxon>Pseudomonadati</taxon>
        <taxon>Pseudomonadota</taxon>
        <taxon>Alphaproteobacteria</taxon>
        <taxon>Rhodospirillales</taxon>
        <taxon>Kiloniellaceae</taxon>
        <taxon>Aestuariispira</taxon>
    </lineage>
</organism>
<evidence type="ECO:0000256" key="6">
    <source>
        <dbReference type="ARBA" id="ARBA00022723"/>
    </source>
</evidence>
<feature type="binding site" evidence="10">
    <location>
        <position position="14"/>
    </location>
    <ligand>
        <name>Mg(2+)</name>
        <dbReference type="ChEBI" id="CHEBI:18420"/>
        <label>2</label>
    </ligand>
</feature>
<evidence type="ECO:0000256" key="9">
    <source>
        <dbReference type="ARBA" id="ARBA00022842"/>
    </source>
</evidence>
<evidence type="ECO:0000313" key="12">
    <source>
        <dbReference type="EMBL" id="RED53487.1"/>
    </source>
</evidence>
<comment type="catalytic activity">
    <reaction evidence="1 10">
        <text>Endonucleolytic cleavage to 5'-phosphomonoester.</text>
        <dbReference type="EC" id="3.1.26.4"/>
    </reaction>
</comment>
<evidence type="ECO:0000256" key="8">
    <source>
        <dbReference type="ARBA" id="ARBA00022801"/>
    </source>
</evidence>
<keyword evidence="13" id="KW-1185">Reference proteome</keyword>
<dbReference type="InterPro" id="IPR036397">
    <property type="entry name" value="RNaseH_sf"/>
</dbReference>
<dbReference type="InterPro" id="IPR050092">
    <property type="entry name" value="RNase_H"/>
</dbReference>
<accession>A0A3D9HVK0</accession>
<dbReference type="InterPro" id="IPR022892">
    <property type="entry name" value="RNaseHI"/>
</dbReference>
<dbReference type="SUPFAM" id="SSF53098">
    <property type="entry name" value="Ribonuclease H-like"/>
    <property type="match status" value="1"/>
</dbReference>
<feature type="binding site" evidence="10">
    <location>
        <position position="75"/>
    </location>
    <ligand>
        <name>Mg(2+)</name>
        <dbReference type="ChEBI" id="CHEBI:18420"/>
        <label>1</label>
    </ligand>
</feature>
<evidence type="ECO:0000259" key="11">
    <source>
        <dbReference type="PROSITE" id="PS50879"/>
    </source>
</evidence>
<keyword evidence="5 10" id="KW-0540">Nuclease</keyword>
<dbReference type="RefSeq" id="WP_115934622.1">
    <property type="nucleotide sequence ID" value="NZ_QRDW01000001.1"/>
</dbReference>
<feature type="binding site" evidence="10">
    <location>
        <position position="139"/>
    </location>
    <ligand>
        <name>Mg(2+)</name>
        <dbReference type="ChEBI" id="CHEBI:18420"/>
        <label>2</label>
    </ligand>
</feature>
<evidence type="ECO:0000256" key="3">
    <source>
        <dbReference type="ARBA" id="ARBA00011245"/>
    </source>
</evidence>
<dbReference type="InterPro" id="IPR002156">
    <property type="entry name" value="RNaseH_domain"/>
</dbReference>
<evidence type="ECO:0000256" key="10">
    <source>
        <dbReference type="HAMAP-Rule" id="MF_00042"/>
    </source>
</evidence>
<keyword evidence="10" id="KW-0963">Cytoplasm</keyword>
<keyword evidence="9 10" id="KW-0460">Magnesium</keyword>
<evidence type="ECO:0000256" key="4">
    <source>
        <dbReference type="ARBA" id="ARBA00012180"/>
    </source>
</evidence>
<comment type="subcellular location">
    <subcellularLocation>
        <location evidence="10">Cytoplasm</location>
    </subcellularLocation>
</comment>